<organism evidence="8 9">
    <name type="scientific">Brachymonas denitrificans DSM 15123</name>
    <dbReference type="NCBI Taxonomy" id="1121117"/>
    <lineage>
        <taxon>Bacteria</taxon>
        <taxon>Pseudomonadati</taxon>
        <taxon>Pseudomonadota</taxon>
        <taxon>Betaproteobacteria</taxon>
        <taxon>Burkholderiales</taxon>
        <taxon>Comamonadaceae</taxon>
        <taxon>Brachymonas</taxon>
    </lineage>
</organism>
<dbReference type="Gene3D" id="3.30.420.150">
    <property type="entry name" value="Exopolyphosphatase. Domain 2"/>
    <property type="match status" value="1"/>
</dbReference>
<dbReference type="STRING" id="1121117.SAMN02745977_01348"/>
<evidence type="ECO:0000259" key="7">
    <source>
        <dbReference type="Pfam" id="PF21447"/>
    </source>
</evidence>
<dbReference type="Gene3D" id="1.10.3210.10">
    <property type="entry name" value="Hypothetical protein af1432"/>
    <property type="match status" value="1"/>
</dbReference>
<dbReference type="InterPro" id="IPR050273">
    <property type="entry name" value="GppA/Ppx_hydrolase"/>
</dbReference>
<dbReference type="FunFam" id="3.30.420.150:FF:000001">
    <property type="entry name" value="Guanosine-5'-triphosphate,3'-diphosphate pyrophosphatase"/>
    <property type="match status" value="1"/>
</dbReference>
<dbReference type="EC" id="3.6.1.11" evidence="2"/>
<evidence type="ECO:0000256" key="2">
    <source>
        <dbReference type="ARBA" id="ARBA00012451"/>
    </source>
</evidence>
<dbReference type="SUPFAM" id="SSF109604">
    <property type="entry name" value="HD-domain/PDEase-like"/>
    <property type="match status" value="1"/>
</dbReference>
<comment type="catalytic activity">
    <reaction evidence="5">
        <text>[phosphate](n) + H2O = [phosphate](n-1) + phosphate + H(+)</text>
        <dbReference type="Rhea" id="RHEA:21528"/>
        <dbReference type="Rhea" id="RHEA-COMP:9859"/>
        <dbReference type="Rhea" id="RHEA-COMP:14279"/>
        <dbReference type="ChEBI" id="CHEBI:15377"/>
        <dbReference type="ChEBI" id="CHEBI:15378"/>
        <dbReference type="ChEBI" id="CHEBI:16838"/>
        <dbReference type="ChEBI" id="CHEBI:43474"/>
        <dbReference type="EC" id="3.6.1.11"/>
    </reaction>
</comment>
<dbReference type="GO" id="GO:0004309">
    <property type="term" value="F:exopolyphosphatase activity"/>
    <property type="evidence" value="ECO:0007669"/>
    <property type="project" value="UniProtKB-EC"/>
</dbReference>
<proteinExistence type="inferred from homology"/>
<dbReference type="PANTHER" id="PTHR30005:SF0">
    <property type="entry name" value="RETROGRADE REGULATION PROTEIN 2"/>
    <property type="match status" value="1"/>
</dbReference>
<evidence type="ECO:0000256" key="3">
    <source>
        <dbReference type="ARBA" id="ARBA00020416"/>
    </source>
</evidence>
<evidence type="ECO:0000313" key="9">
    <source>
        <dbReference type="Proteomes" id="UP000199531"/>
    </source>
</evidence>
<evidence type="ECO:0000313" key="8">
    <source>
        <dbReference type="EMBL" id="SEN48123.1"/>
    </source>
</evidence>
<dbReference type="AlphaFoldDB" id="A0A1H8GVU1"/>
<dbReference type="NCBIfam" id="TIGR03706">
    <property type="entry name" value="exo_poly_only"/>
    <property type="match status" value="1"/>
</dbReference>
<dbReference type="Pfam" id="PF21447">
    <property type="entry name" value="Ppx-GppA_III"/>
    <property type="match status" value="1"/>
</dbReference>
<evidence type="ECO:0000259" key="6">
    <source>
        <dbReference type="Pfam" id="PF02541"/>
    </source>
</evidence>
<dbReference type="CDD" id="cd24053">
    <property type="entry name" value="ASKHA_NBD_EcPPX-GppA-like"/>
    <property type="match status" value="1"/>
</dbReference>
<comment type="similarity">
    <text evidence="1">Belongs to the GppA/Ppx family.</text>
</comment>
<dbReference type="FunFam" id="3.30.420.40:FF:000023">
    <property type="entry name" value="Guanosine-5'-triphosphate,3'-diphosphate pyrophosphatase"/>
    <property type="match status" value="1"/>
</dbReference>
<reference evidence="8 9" key="1">
    <citation type="submission" date="2016-10" db="EMBL/GenBank/DDBJ databases">
        <authorList>
            <person name="de Groot N.N."/>
        </authorList>
    </citation>
    <scope>NUCLEOTIDE SEQUENCE [LARGE SCALE GENOMIC DNA]</scope>
    <source>
        <strain evidence="8 9">DSM 15123</strain>
    </source>
</reference>
<dbReference type="EMBL" id="FOCW01000002">
    <property type="protein sequence ID" value="SEN48123.1"/>
    <property type="molecule type" value="Genomic_DNA"/>
</dbReference>
<protein>
    <recommendedName>
        <fullName evidence="3">Exopolyphosphatase</fullName>
        <ecNumber evidence="2">3.6.1.11</ecNumber>
    </recommendedName>
</protein>
<dbReference type="PIRSF" id="PIRSF001267">
    <property type="entry name" value="Pyrophosphatase_GppA_Ppx"/>
    <property type="match status" value="1"/>
</dbReference>
<dbReference type="InterPro" id="IPR022371">
    <property type="entry name" value="Exopolyphosphatase"/>
</dbReference>
<dbReference type="InterPro" id="IPR048950">
    <property type="entry name" value="Ppx_GppA_C"/>
</dbReference>
<keyword evidence="4" id="KW-0378">Hydrolase</keyword>
<keyword evidence="9" id="KW-1185">Reference proteome</keyword>
<dbReference type="SUPFAM" id="SSF53067">
    <property type="entry name" value="Actin-like ATPase domain"/>
    <property type="match status" value="2"/>
</dbReference>
<feature type="domain" description="Ppx/GppA phosphatase C-terminal" evidence="7">
    <location>
        <begin position="311"/>
        <end position="475"/>
    </location>
</feature>
<evidence type="ECO:0000256" key="5">
    <source>
        <dbReference type="ARBA" id="ARBA00047607"/>
    </source>
</evidence>
<dbReference type="InterPro" id="IPR043129">
    <property type="entry name" value="ATPase_NBD"/>
</dbReference>
<dbReference type="OrthoDB" id="9793035at2"/>
<dbReference type="Pfam" id="PF02541">
    <property type="entry name" value="Ppx-GppA"/>
    <property type="match status" value="1"/>
</dbReference>
<sequence length="500" mass="56487">MRNGTRLAALDLGSNSFRLEIGKYEHGQIQRVEYLKETVRQGNGLDDNNNLSLEAMQRGWDCLARFSERLAGFRREQIRAVATQTLREANNRDVFLSKAHQILGFPIDVIAGREEARLIYQGVANLLPRSADRRLVVDIGGRSTELILGKNLEPQQLESFQFGSVTWSMRFFPDGKYTPSAFKQANIAAKAVLDEGLEIYRPGRWDVAYGSSGTIGAIGEILAANGGEPGIVTLEGLDWLKQKLLKVRNVNSLELETLKEERKPVLAGGLTVLLAIFEVLQLKQMQVALGALRQGVLYDLLNREQPTTDLRQVTVGRMMDRFAVDQKQALRVERTALTLYRQLTPIEGMTVQRERIERKLRWAARLHEIGQHISHSSYHRHGAYILDNAEAPGFALPELHYLSNMVLGHRGKLRKLDVDFKDVGFTSQLLALRLAVILCHARRLPNMEGLQLQRKVTPSLGFALLVPKQWALDYPQSCFLLQQEVDAWARTDVPLKLQIR</sequence>
<dbReference type="Proteomes" id="UP000199531">
    <property type="component" value="Unassembled WGS sequence"/>
</dbReference>
<name>A0A1H8GVU1_9BURK</name>
<dbReference type="InterPro" id="IPR030673">
    <property type="entry name" value="PyroPPase_GppA_Ppx"/>
</dbReference>
<dbReference type="InterPro" id="IPR003695">
    <property type="entry name" value="Ppx_GppA_N"/>
</dbReference>
<evidence type="ECO:0000256" key="4">
    <source>
        <dbReference type="ARBA" id="ARBA00022801"/>
    </source>
</evidence>
<dbReference type="RefSeq" id="WP_091815734.1">
    <property type="nucleotide sequence ID" value="NZ_FOCW01000002.1"/>
</dbReference>
<dbReference type="Gene3D" id="3.30.420.40">
    <property type="match status" value="1"/>
</dbReference>
<dbReference type="GO" id="GO:0006793">
    <property type="term" value="P:phosphorus metabolic process"/>
    <property type="evidence" value="ECO:0007669"/>
    <property type="project" value="InterPro"/>
</dbReference>
<accession>A0A1H8GVU1</accession>
<dbReference type="PANTHER" id="PTHR30005">
    <property type="entry name" value="EXOPOLYPHOSPHATASE"/>
    <property type="match status" value="1"/>
</dbReference>
<feature type="domain" description="Ppx/GppA phosphatase N-terminal" evidence="6">
    <location>
        <begin position="25"/>
        <end position="303"/>
    </location>
</feature>
<evidence type="ECO:0000256" key="1">
    <source>
        <dbReference type="ARBA" id="ARBA00007125"/>
    </source>
</evidence>
<gene>
    <name evidence="8" type="ORF">SAMN02745977_01348</name>
</gene>